<protein>
    <submittedName>
        <fullName evidence="2">Chromosome partitioning protein</fullName>
    </submittedName>
</protein>
<evidence type="ECO:0000313" key="3">
    <source>
        <dbReference type="Proteomes" id="UP000199477"/>
    </source>
</evidence>
<organism evidence="2 3">
    <name type="scientific">Dyella marensis</name>
    <dbReference type="NCBI Taxonomy" id="500610"/>
    <lineage>
        <taxon>Bacteria</taxon>
        <taxon>Pseudomonadati</taxon>
        <taxon>Pseudomonadota</taxon>
        <taxon>Gammaproteobacteria</taxon>
        <taxon>Lysobacterales</taxon>
        <taxon>Rhodanobacteraceae</taxon>
        <taxon>Dyella</taxon>
    </lineage>
</organism>
<dbReference type="PANTHER" id="PTHR13696:SF96">
    <property type="entry name" value="COBQ_COBB_MIND_PARA NUCLEOTIDE BINDING DOMAIN-CONTAINING PROTEIN"/>
    <property type="match status" value="1"/>
</dbReference>
<dbReference type="RefSeq" id="WP_026634611.1">
    <property type="nucleotide sequence ID" value="NZ_FONH01000009.1"/>
</dbReference>
<dbReference type="CDD" id="cd02042">
    <property type="entry name" value="ParAB_family"/>
    <property type="match status" value="1"/>
</dbReference>
<feature type="domain" description="CobQ/CobB/MinD/ParA nucleotide binding" evidence="1">
    <location>
        <begin position="5"/>
        <end position="175"/>
    </location>
</feature>
<dbReference type="InterPro" id="IPR050678">
    <property type="entry name" value="DNA_Partitioning_ATPase"/>
</dbReference>
<dbReference type="AlphaFoldDB" id="A0A1I2GPF4"/>
<dbReference type="STRING" id="500610.SAMN02799615_02715"/>
<evidence type="ECO:0000313" key="2">
    <source>
        <dbReference type="EMBL" id="SFF18900.1"/>
    </source>
</evidence>
<dbReference type="Proteomes" id="UP000199477">
    <property type="component" value="Unassembled WGS sequence"/>
</dbReference>
<reference evidence="3" key="1">
    <citation type="submission" date="2016-10" db="EMBL/GenBank/DDBJ databases">
        <authorList>
            <person name="Varghese N."/>
            <person name="Submissions S."/>
        </authorList>
    </citation>
    <scope>NUCLEOTIDE SEQUENCE [LARGE SCALE GENOMIC DNA]</scope>
    <source>
        <strain evidence="3">UNC178MFTsu3.1</strain>
    </source>
</reference>
<sequence length="211" mass="23443">MLTVLVASSKGGCGKSTLVTQLASHWAQDGKHTAIVDADRQGSSFRWAARRAENNVPGVLAVEGGRRALDKLPEDTQRTLIDTPAGSHERELEPYLEQANVLLVPVLPSTFDLDATLAFLTHLQEIPRIKRGKLPVGLVGNRLKPWTRASQDAMEQLAGQSPFPVVAELRDSQAYVLLTALGKGIFDYASEQVRNHQEDWKHLLRWIKRQH</sequence>
<accession>A0A1I2GPF4</accession>
<dbReference type="SUPFAM" id="SSF52540">
    <property type="entry name" value="P-loop containing nucleoside triphosphate hydrolases"/>
    <property type="match status" value="1"/>
</dbReference>
<dbReference type="InterPro" id="IPR027417">
    <property type="entry name" value="P-loop_NTPase"/>
</dbReference>
<proteinExistence type="predicted"/>
<gene>
    <name evidence="2" type="ORF">SAMN02799615_02715</name>
</gene>
<dbReference type="PIRSF" id="PIRSF009320">
    <property type="entry name" value="Nuc_binding_HP_1000"/>
    <property type="match status" value="1"/>
</dbReference>
<dbReference type="Gene3D" id="3.40.50.300">
    <property type="entry name" value="P-loop containing nucleotide triphosphate hydrolases"/>
    <property type="match status" value="1"/>
</dbReference>
<dbReference type="PANTHER" id="PTHR13696">
    <property type="entry name" value="P-LOOP CONTAINING NUCLEOSIDE TRIPHOSPHATE HYDROLASE"/>
    <property type="match status" value="1"/>
</dbReference>
<name>A0A1I2GPF4_9GAMM</name>
<dbReference type="EMBL" id="FONH01000009">
    <property type="protein sequence ID" value="SFF18900.1"/>
    <property type="molecule type" value="Genomic_DNA"/>
</dbReference>
<keyword evidence="3" id="KW-1185">Reference proteome</keyword>
<dbReference type="InterPro" id="IPR002586">
    <property type="entry name" value="CobQ/CobB/MinD/ParA_Nub-bd_dom"/>
</dbReference>
<evidence type="ECO:0000259" key="1">
    <source>
        <dbReference type="Pfam" id="PF01656"/>
    </source>
</evidence>
<dbReference type="Pfam" id="PF01656">
    <property type="entry name" value="CbiA"/>
    <property type="match status" value="1"/>
</dbReference>